<evidence type="ECO:0000313" key="9">
    <source>
        <dbReference type="Proteomes" id="UP001153076"/>
    </source>
</evidence>
<feature type="compositionally biased region" description="Polar residues" evidence="5">
    <location>
        <begin position="1214"/>
        <end position="1224"/>
    </location>
</feature>
<evidence type="ECO:0008006" key="10">
    <source>
        <dbReference type="Google" id="ProtNLM"/>
    </source>
</evidence>
<dbReference type="Gene3D" id="3.30.1490.40">
    <property type="match status" value="1"/>
</dbReference>
<evidence type="ECO:0000259" key="6">
    <source>
        <dbReference type="PROSITE" id="PS50103"/>
    </source>
</evidence>
<dbReference type="InterPro" id="IPR000571">
    <property type="entry name" value="Znf_CCCH"/>
</dbReference>
<evidence type="ECO:0000256" key="1">
    <source>
        <dbReference type="ARBA" id="ARBA00022723"/>
    </source>
</evidence>
<feature type="compositionally biased region" description="Polar residues" evidence="5">
    <location>
        <begin position="1150"/>
        <end position="1186"/>
    </location>
</feature>
<feature type="domain" description="GYF" evidence="7">
    <location>
        <begin position="136"/>
        <end position="190"/>
    </location>
</feature>
<organism evidence="8 9">
    <name type="scientific">Carnegiea gigantea</name>
    <dbReference type="NCBI Taxonomy" id="171969"/>
    <lineage>
        <taxon>Eukaryota</taxon>
        <taxon>Viridiplantae</taxon>
        <taxon>Streptophyta</taxon>
        <taxon>Embryophyta</taxon>
        <taxon>Tracheophyta</taxon>
        <taxon>Spermatophyta</taxon>
        <taxon>Magnoliopsida</taxon>
        <taxon>eudicotyledons</taxon>
        <taxon>Gunneridae</taxon>
        <taxon>Pentapetalae</taxon>
        <taxon>Caryophyllales</taxon>
        <taxon>Cactineae</taxon>
        <taxon>Cactaceae</taxon>
        <taxon>Cactoideae</taxon>
        <taxon>Echinocereeae</taxon>
        <taxon>Carnegiea</taxon>
    </lineage>
</organism>
<name>A0A9Q1KXY7_9CARY</name>
<dbReference type="Proteomes" id="UP001153076">
    <property type="component" value="Unassembled WGS sequence"/>
</dbReference>
<feature type="compositionally biased region" description="Polar residues" evidence="5">
    <location>
        <begin position="545"/>
        <end position="554"/>
    </location>
</feature>
<dbReference type="Pfam" id="PF02213">
    <property type="entry name" value="GYF"/>
    <property type="match status" value="1"/>
</dbReference>
<dbReference type="SMART" id="SM00444">
    <property type="entry name" value="GYF"/>
    <property type="match status" value="1"/>
</dbReference>
<proteinExistence type="predicted"/>
<dbReference type="InterPro" id="IPR036855">
    <property type="entry name" value="Znf_CCCH_sf"/>
</dbReference>
<feature type="compositionally biased region" description="Basic residues" evidence="5">
    <location>
        <begin position="1232"/>
        <end position="1242"/>
    </location>
</feature>
<comment type="caution">
    <text evidence="8">The sequence shown here is derived from an EMBL/GenBank/DDBJ whole genome shotgun (WGS) entry which is preliminary data.</text>
</comment>
<feature type="region of interest" description="Disordered" evidence="5">
    <location>
        <begin position="1"/>
        <end position="49"/>
    </location>
</feature>
<evidence type="ECO:0000256" key="4">
    <source>
        <dbReference type="PROSITE-ProRule" id="PRU00723"/>
    </source>
</evidence>
<feature type="compositionally biased region" description="Basic and acidic residues" evidence="5">
    <location>
        <begin position="1129"/>
        <end position="1145"/>
    </location>
</feature>
<evidence type="ECO:0000259" key="7">
    <source>
        <dbReference type="PROSITE" id="PS50829"/>
    </source>
</evidence>
<dbReference type="PROSITE" id="PS50829">
    <property type="entry name" value="GYF"/>
    <property type="match status" value="1"/>
</dbReference>
<dbReference type="SUPFAM" id="SSF55277">
    <property type="entry name" value="GYF domain"/>
    <property type="match status" value="1"/>
</dbReference>
<feature type="region of interest" description="Disordered" evidence="5">
    <location>
        <begin position="596"/>
        <end position="617"/>
    </location>
</feature>
<dbReference type="PANTHER" id="PTHR46695">
    <property type="entry name" value="ZINC FINGER CCCH DOMAIN-CONTAINING PROTEIN 44-RELATED"/>
    <property type="match status" value="1"/>
</dbReference>
<protein>
    <recommendedName>
        <fullName evidence="10">Zinc finger CCCH domain-containing protein 44</fullName>
    </recommendedName>
</protein>
<evidence type="ECO:0000256" key="2">
    <source>
        <dbReference type="ARBA" id="ARBA00022771"/>
    </source>
</evidence>
<feature type="region of interest" description="Disordered" evidence="5">
    <location>
        <begin position="1045"/>
        <end position="1242"/>
    </location>
</feature>
<evidence type="ECO:0000256" key="5">
    <source>
        <dbReference type="SAM" id="MobiDB-lite"/>
    </source>
</evidence>
<reference evidence="8" key="1">
    <citation type="submission" date="2022-04" db="EMBL/GenBank/DDBJ databases">
        <title>Carnegiea gigantea Genome sequencing and assembly v2.</title>
        <authorList>
            <person name="Copetti D."/>
            <person name="Sanderson M.J."/>
            <person name="Burquez A."/>
            <person name="Wojciechowski M.F."/>
        </authorList>
    </citation>
    <scope>NUCLEOTIDE SEQUENCE</scope>
    <source>
        <strain evidence="8">SGP5-SGP5p</strain>
        <tissue evidence="8">Aerial part</tissue>
    </source>
</reference>
<accession>A0A9Q1KXY7</accession>
<sequence length="1264" mass="134448">MDPSYGSDDDSGESEAKKQDGSITPRYSIPKLKAKNTTKDNEAKALKTSAANGKLKRKLAAKFHMLKVESVVRPLHSFHRSERVDAASKISEEELGNPADAGVGAADHGGMTPAAPDTSSTLFTGKVLISDIGELEKIWHYQDPSGKVQGPFCMLQLRKWNSSGFFPPDLRVWKISETQDQSITLNDALQKQHPVEPRVRLHDGAKSDDCGVNSVEALRGNASEPGFGNKPDEGSNSNLPTVGAASVAEEQSMCRHTNWQVTNDQNVLDQQHITNPVGGACVNGEGNKPDEEGSNLYLPGIGVASNADKQSMSGCSTQQVTSDKKGLDESSGQNNMTNPVGGSFVTDVARPGVGTATNSPGMVHVNSKTESSDPSSPKPRSDYIDMESQAVGNVPSCLNTSATAWGMAANGTEVSDPSNPLPKSEPEESKVPNMENIHPVTSDTCKDLGARLGRRSNTNEFSVVSSPPVKTGNEAAKDLDMYRKCSAASAGNDHDSGTRIRLSCGTDVSELQNSASKADNEDVEHNATENAHSISSNVPVIDPHSSWSSASGGNDVSPMLSPKPNLDNVKRHAGENKHYATSDVPKQDLGTSLHRLSDGVASSDMPSATPKPDGENLKTSTAEIKHSVAGNIPGQDSGTSWVATSGVIGLTDPDTSLKLADEAFRDQALNNNHSATPNIPGQDSCISWSTASTLVVGEVHLPDVACEWGAYSIMHPKSGSEFNSSLLSRPSSKQAEVASEQATQTIVSCVLTHCSSSTPDCYTWQPIELSTLGDDSVSDLLSEVEAMESLRGMSSLTSRMDCGDDPIDSPRDHCFSLEGLNLNLDLGANDALNSPADIQFPVHPTSVTQSQGTFPFHAVTNSSHEVKVEVKPAFSLMPEQNCVSNGLPPDHADQPRAAFLVDFHDLPRTTCTIASSSPMVEGEMKTTDFSLPALNSISVPPPPAPIDQPQGQFRVDVNCLPSSTFAYAEPSPTVERDVKAAIVSMPPSNSISDPAPPAPIDKPQGQFRVDIDVLPRSTRVHTDPSPKVEIKVEVATVLMPLLNSISEPPPPTLLQPPLLPLPILSPPPPPKRPSPPPPEPPPPTRCLDCTSSSHEKGAAGSTSALVPETISQNHQPSPKTASLKVVGAETRKSVSETSSHGREPPGQENPKLSSSGSILGNPNMQRSTRGASPGNRMSQNQTSPRYSHSAGRHSGPKDRSHHYHSVDSGFGKSRPNSWSRQSSFGGAGSSRPHSHSHSHRGQRVCKFYESGYCKKGASCKYWHP</sequence>
<feature type="region of interest" description="Disordered" evidence="5">
    <location>
        <begin position="219"/>
        <end position="240"/>
    </location>
</feature>
<feature type="compositionally biased region" description="Polar residues" evidence="5">
    <location>
        <begin position="330"/>
        <end position="340"/>
    </location>
</feature>
<dbReference type="CDD" id="cd00072">
    <property type="entry name" value="GYF"/>
    <property type="match status" value="1"/>
</dbReference>
<dbReference type="InterPro" id="IPR035445">
    <property type="entry name" value="GYF-like_dom_sf"/>
</dbReference>
<feature type="domain" description="C3H1-type" evidence="6">
    <location>
        <begin position="1240"/>
        <end position="1264"/>
    </location>
</feature>
<keyword evidence="3 4" id="KW-0862">Zinc</keyword>
<feature type="compositionally biased region" description="Polar residues" evidence="5">
    <location>
        <begin position="528"/>
        <end position="538"/>
    </location>
</feature>
<feature type="compositionally biased region" description="Basic and acidic residues" evidence="5">
    <location>
        <begin position="518"/>
        <end position="527"/>
    </location>
</feature>
<feature type="compositionally biased region" description="Polar residues" evidence="5">
    <location>
        <begin position="1100"/>
        <end position="1120"/>
    </location>
</feature>
<evidence type="ECO:0000313" key="8">
    <source>
        <dbReference type="EMBL" id="KAJ8451955.1"/>
    </source>
</evidence>
<gene>
    <name evidence="8" type="ORF">Cgig2_007438</name>
</gene>
<keyword evidence="2 4" id="KW-0863">Zinc-finger</keyword>
<dbReference type="OrthoDB" id="6415790at2759"/>
<dbReference type="SUPFAM" id="SSF90229">
    <property type="entry name" value="CCCH zinc finger"/>
    <property type="match status" value="1"/>
</dbReference>
<feature type="region of interest" description="Disordered" evidence="5">
    <location>
        <begin position="308"/>
        <end position="383"/>
    </location>
</feature>
<dbReference type="InterPro" id="IPR003169">
    <property type="entry name" value="GYF"/>
</dbReference>
<feature type="compositionally biased region" description="Polar residues" evidence="5">
    <location>
        <begin position="308"/>
        <end position="321"/>
    </location>
</feature>
<keyword evidence="9" id="KW-1185">Reference proteome</keyword>
<dbReference type="AlphaFoldDB" id="A0A9Q1KXY7"/>
<dbReference type="PANTHER" id="PTHR46695:SF4">
    <property type="entry name" value="ZINC FINGER CCCH DOMAIN-CONTAINING PROTEIN 44"/>
    <property type="match status" value="1"/>
</dbReference>
<dbReference type="PROSITE" id="PS50103">
    <property type="entry name" value="ZF_C3H1"/>
    <property type="match status" value="1"/>
</dbReference>
<feature type="region of interest" description="Disordered" evidence="5">
    <location>
        <begin position="410"/>
        <end position="440"/>
    </location>
</feature>
<keyword evidence="1 4" id="KW-0479">Metal-binding</keyword>
<dbReference type="EMBL" id="JAKOGI010000007">
    <property type="protein sequence ID" value="KAJ8451955.1"/>
    <property type="molecule type" value="Genomic_DNA"/>
</dbReference>
<dbReference type="GO" id="GO:0008270">
    <property type="term" value="F:zinc ion binding"/>
    <property type="evidence" value="ECO:0007669"/>
    <property type="project" value="UniProtKB-KW"/>
</dbReference>
<feature type="region of interest" description="Disordered" evidence="5">
    <location>
        <begin position="511"/>
        <end position="570"/>
    </location>
</feature>
<evidence type="ECO:0000256" key="3">
    <source>
        <dbReference type="ARBA" id="ARBA00022833"/>
    </source>
</evidence>
<feature type="zinc finger region" description="C3H1-type" evidence="4">
    <location>
        <begin position="1240"/>
        <end position="1264"/>
    </location>
</feature>
<feature type="compositionally biased region" description="Pro residues" evidence="5">
    <location>
        <begin position="1047"/>
        <end position="1084"/>
    </location>
</feature>